<comment type="pathway">
    <text evidence="1 8">Cofactor biosynthesis; tetrahydrofolate biosynthesis; 5,6,7,8-tetrahydrofolate from 7,8-dihydrofolate: step 1/1.</text>
</comment>
<sequence length="155" mass="17706">MISLIVAYSKNRVIGSNGKIPWKIEGEQGRFRELTTGNTVIMGRKTFEEIGRPLPNRKTIVVSKTKNFDSENCKTARSLKEAIELAGQEDIFISGGQKLYEEALPLVEKMYITEVELDCPGDVFFPIFDESLFYKEIVARHDGKIPYTYVTYTRK</sequence>
<reference evidence="11 12" key="1">
    <citation type="submission" date="2020-08" db="EMBL/GenBank/DDBJ databases">
        <title>Genomic Encyclopedia of Type Strains, Phase IV (KMG-IV): sequencing the most valuable type-strain genomes for metagenomic binning, comparative biology and taxonomic classification.</title>
        <authorList>
            <person name="Goeker M."/>
        </authorList>
    </citation>
    <scope>NUCLEOTIDE SEQUENCE [LARGE SCALE GENOMIC DNA]</scope>
    <source>
        <strain evidence="11 12">DSM 103462</strain>
    </source>
</reference>
<dbReference type="EC" id="1.5.1.3" evidence="3 8"/>
<comment type="similarity">
    <text evidence="2 8 9">Belongs to the dihydrofolate reductase family.</text>
</comment>
<comment type="caution">
    <text evidence="11">The sequence shown here is derived from an EMBL/GenBank/DDBJ whole genome shotgun (WGS) entry which is preliminary data.</text>
</comment>
<comment type="catalytic activity">
    <reaction evidence="8">
        <text>(6S)-5,6,7,8-tetrahydrofolate + NADP(+) = 7,8-dihydrofolate + NADPH + H(+)</text>
        <dbReference type="Rhea" id="RHEA:15009"/>
        <dbReference type="ChEBI" id="CHEBI:15378"/>
        <dbReference type="ChEBI" id="CHEBI:57451"/>
        <dbReference type="ChEBI" id="CHEBI:57453"/>
        <dbReference type="ChEBI" id="CHEBI:57783"/>
        <dbReference type="ChEBI" id="CHEBI:58349"/>
        <dbReference type="EC" id="1.5.1.3"/>
    </reaction>
</comment>
<dbReference type="InterPro" id="IPR024072">
    <property type="entry name" value="DHFR-like_dom_sf"/>
</dbReference>
<dbReference type="CDD" id="cd00209">
    <property type="entry name" value="DHFR"/>
    <property type="match status" value="1"/>
</dbReference>
<comment type="function">
    <text evidence="7 8">Key enzyme in folate metabolism. Catalyzes an essential reaction for de novo glycine and purine synthesis, and for DNA precursor synthesis.</text>
</comment>
<dbReference type="AlphaFoldDB" id="A0A7W8G7A1"/>
<dbReference type="InterPro" id="IPR012259">
    <property type="entry name" value="DHFR"/>
</dbReference>
<name>A0A7W8G7A1_9SPIR</name>
<dbReference type="GO" id="GO:0004146">
    <property type="term" value="F:dihydrofolate reductase activity"/>
    <property type="evidence" value="ECO:0007669"/>
    <property type="project" value="UniProtKB-EC"/>
</dbReference>
<proteinExistence type="inferred from homology"/>
<evidence type="ECO:0000256" key="2">
    <source>
        <dbReference type="ARBA" id="ARBA00009539"/>
    </source>
</evidence>
<feature type="domain" description="DHFR" evidence="10">
    <location>
        <begin position="1"/>
        <end position="154"/>
    </location>
</feature>
<evidence type="ECO:0000259" key="10">
    <source>
        <dbReference type="PROSITE" id="PS51330"/>
    </source>
</evidence>
<dbReference type="PANTHER" id="PTHR48069">
    <property type="entry name" value="DIHYDROFOLATE REDUCTASE"/>
    <property type="match status" value="1"/>
</dbReference>
<evidence type="ECO:0000313" key="12">
    <source>
        <dbReference type="Proteomes" id="UP000518887"/>
    </source>
</evidence>
<dbReference type="GO" id="GO:0050661">
    <property type="term" value="F:NADP binding"/>
    <property type="evidence" value="ECO:0007669"/>
    <property type="project" value="InterPro"/>
</dbReference>
<dbReference type="PIRSF" id="PIRSF000194">
    <property type="entry name" value="DHFR"/>
    <property type="match status" value="1"/>
</dbReference>
<keyword evidence="6 8" id="KW-0560">Oxidoreductase</keyword>
<dbReference type="PANTHER" id="PTHR48069:SF3">
    <property type="entry name" value="DIHYDROFOLATE REDUCTASE"/>
    <property type="match status" value="1"/>
</dbReference>
<evidence type="ECO:0000256" key="3">
    <source>
        <dbReference type="ARBA" id="ARBA00012856"/>
    </source>
</evidence>
<dbReference type="Proteomes" id="UP000518887">
    <property type="component" value="Unassembled WGS sequence"/>
</dbReference>
<gene>
    <name evidence="11" type="ORF">HNP76_000412</name>
</gene>
<dbReference type="UniPathway" id="UPA00077">
    <property type="reaction ID" value="UER00158"/>
</dbReference>
<evidence type="ECO:0000256" key="8">
    <source>
        <dbReference type="PIRNR" id="PIRNR000194"/>
    </source>
</evidence>
<dbReference type="GO" id="GO:0046654">
    <property type="term" value="P:tetrahydrofolate biosynthetic process"/>
    <property type="evidence" value="ECO:0007669"/>
    <property type="project" value="UniProtKB-UniPathway"/>
</dbReference>
<dbReference type="GO" id="GO:0005829">
    <property type="term" value="C:cytosol"/>
    <property type="evidence" value="ECO:0007669"/>
    <property type="project" value="TreeGrafter"/>
</dbReference>
<dbReference type="GO" id="GO:0046655">
    <property type="term" value="P:folic acid metabolic process"/>
    <property type="evidence" value="ECO:0007669"/>
    <property type="project" value="TreeGrafter"/>
</dbReference>
<evidence type="ECO:0000256" key="6">
    <source>
        <dbReference type="ARBA" id="ARBA00023002"/>
    </source>
</evidence>
<keyword evidence="12" id="KW-1185">Reference proteome</keyword>
<dbReference type="PROSITE" id="PS00075">
    <property type="entry name" value="DHFR_1"/>
    <property type="match status" value="1"/>
</dbReference>
<dbReference type="PRINTS" id="PR00070">
    <property type="entry name" value="DHFR"/>
</dbReference>
<keyword evidence="4 8" id="KW-0554">One-carbon metabolism</keyword>
<evidence type="ECO:0000256" key="9">
    <source>
        <dbReference type="RuleBase" id="RU004474"/>
    </source>
</evidence>
<dbReference type="Gene3D" id="3.40.430.10">
    <property type="entry name" value="Dihydrofolate Reductase, subunit A"/>
    <property type="match status" value="1"/>
</dbReference>
<evidence type="ECO:0000256" key="1">
    <source>
        <dbReference type="ARBA" id="ARBA00004903"/>
    </source>
</evidence>
<dbReference type="GO" id="GO:0006730">
    <property type="term" value="P:one-carbon metabolic process"/>
    <property type="evidence" value="ECO:0007669"/>
    <property type="project" value="UniProtKB-KW"/>
</dbReference>
<dbReference type="Pfam" id="PF00186">
    <property type="entry name" value="DHFR_1"/>
    <property type="match status" value="1"/>
</dbReference>
<evidence type="ECO:0000256" key="5">
    <source>
        <dbReference type="ARBA" id="ARBA00022857"/>
    </source>
</evidence>
<dbReference type="GO" id="GO:0046452">
    <property type="term" value="P:dihydrofolate metabolic process"/>
    <property type="evidence" value="ECO:0007669"/>
    <property type="project" value="TreeGrafter"/>
</dbReference>
<dbReference type="PROSITE" id="PS51330">
    <property type="entry name" value="DHFR_2"/>
    <property type="match status" value="1"/>
</dbReference>
<dbReference type="InterPro" id="IPR017925">
    <property type="entry name" value="DHFR_CS"/>
</dbReference>
<dbReference type="InterPro" id="IPR001796">
    <property type="entry name" value="DHFR_dom"/>
</dbReference>
<organism evidence="11 12">
    <name type="scientific">Treponema ruminis</name>
    <dbReference type="NCBI Taxonomy" id="744515"/>
    <lineage>
        <taxon>Bacteria</taxon>
        <taxon>Pseudomonadati</taxon>
        <taxon>Spirochaetota</taxon>
        <taxon>Spirochaetia</taxon>
        <taxon>Spirochaetales</taxon>
        <taxon>Treponemataceae</taxon>
        <taxon>Treponema</taxon>
    </lineage>
</organism>
<accession>A0A7W8G7A1</accession>
<dbReference type="RefSeq" id="WP_184656962.1">
    <property type="nucleotide sequence ID" value="NZ_CP031518.1"/>
</dbReference>
<evidence type="ECO:0000256" key="4">
    <source>
        <dbReference type="ARBA" id="ARBA00022563"/>
    </source>
</evidence>
<dbReference type="EMBL" id="JACHFQ010000001">
    <property type="protein sequence ID" value="MBB5225072.1"/>
    <property type="molecule type" value="Genomic_DNA"/>
</dbReference>
<keyword evidence="5 8" id="KW-0521">NADP</keyword>
<protein>
    <recommendedName>
        <fullName evidence="3 8">Dihydrofolate reductase</fullName>
        <ecNumber evidence="3 8">1.5.1.3</ecNumber>
    </recommendedName>
</protein>
<evidence type="ECO:0000313" key="11">
    <source>
        <dbReference type="EMBL" id="MBB5225072.1"/>
    </source>
</evidence>
<evidence type="ECO:0000256" key="7">
    <source>
        <dbReference type="ARBA" id="ARBA00025067"/>
    </source>
</evidence>
<dbReference type="SUPFAM" id="SSF53597">
    <property type="entry name" value="Dihydrofolate reductase-like"/>
    <property type="match status" value="1"/>
</dbReference>